<dbReference type="EMBL" id="JAPFFF010000026">
    <property type="protein sequence ID" value="KAK8849283.1"/>
    <property type="molecule type" value="Genomic_DNA"/>
</dbReference>
<proteinExistence type="predicted"/>
<organism evidence="7 8">
    <name type="scientific">Tritrichomonas musculus</name>
    <dbReference type="NCBI Taxonomy" id="1915356"/>
    <lineage>
        <taxon>Eukaryota</taxon>
        <taxon>Metamonada</taxon>
        <taxon>Parabasalia</taxon>
        <taxon>Tritrichomonadida</taxon>
        <taxon>Tritrichomonadidae</taxon>
        <taxon>Tritrichomonas</taxon>
    </lineage>
</organism>
<dbReference type="InterPro" id="IPR051838">
    <property type="entry name" value="ARTD_PARP"/>
</dbReference>
<evidence type="ECO:0000256" key="4">
    <source>
        <dbReference type="ARBA" id="ARBA00023027"/>
    </source>
</evidence>
<sequence length="581" mass="66436">MSRQDEIEQNPDEQQVFYEEEEEEANFNEEEANFNEEEAPFEVEEDSKPSFTVSMSQVIEEGSVLMSKLRSDVTFCRAHFEHNDFEFEDPYLDSIKFRIPTTILPLSVSVVNGFYQSPYLLECKFEFAKQNPYRTRPNIYSFVNPTYEGETFPGSVLMKNRFRNFFSDNYKPSTNYRCQNYVLAPQVTVDQDKINSTIDMLVNEGFPLKKAKRALLFCSYDIEKARDFLISGLLPQANFPIPVKYADCPLFYLILELCEAFFDMGDCCCVCGKKLGVYHLKPACCDEKNCQYAFMCLGVGSNIIGEIKRDPLATDLIIALAGAAYAAPPSPPVFDPSPESQGLKLNMKFFQRLPSMQALCNKCNTDRDLKELIGDNYYEILRFFILANKAQFITLPDKVKTSLDINCPQFLVTSVSPESELVFRDKRKDFGVKWLWHGSHADRWYRIMHTGLKDLGRTDYQLHGGPWFGDGIYMSDSFRVSLGYCIARENIYKNSKLPPYLLVISLVENAAVPELTGPVAPNEYTQRDDSACITRVLLVVPTNNSTSNHNQFNSPGFNVLHTPPKVPTLHEVLSYQMQKFI</sequence>
<comment type="caution">
    <text evidence="7">The sequence shown here is derived from an EMBL/GenBank/DDBJ whole genome shotgun (WGS) entry which is preliminary data.</text>
</comment>
<evidence type="ECO:0000256" key="5">
    <source>
        <dbReference type="SAM" id="MobiDB-lite"/>
    </source>
</evidence>
<evidence type="ECO:0000256" key="3">
    <source>
        <dbReference type="ARBA" id="ARBA00022695"/>
    </source>
</evidence>
<name>A0ABR2HN42_9EUKA</name>
<accession>A0ABR2HN42</accession>
<dbReference type="Pfam" id="PF00644">
    <property type="entry name" value="PARP"/>
    <property type="match status" value="1"/>
</dbReference>
<gene>
    <name evidence="7" type="ORF">M9Y10_018651</name>
</gene>
<dbReference type="Gene3D" id="3.90.228.10">
    <property type="match status" value="1"/>
</dbReference>
<keyword evidence="8" id="KW-1185">Reference proteome</keyword>
<dbReference type="InterPro" id="IPR015940">
    <property type="entry name" value="UBA"/>
</dbReference>
<dbReference type="PANTHER" id="PTHR21328">
    <property type="entry name" value="POLY ADP-RIBOSE POLYMERASE FAMILY, MEMBER PARP"/>
    <property type="match status" value="1"/>
</dbReference>
<dbReference type="SUPFAM" id="SSF56399">
    <property type="entry name" value="ADP-ribosylation"/>
    <property type="match status" value="1"/>
</dbReference>
<protein>
    <submittedName>
        <fullName evidence="7">Poly [ADP-ribose] polymerase 6</fullName>
    </submittedName>
</protein>
<dbReference type="InterPro" id="IPR012317">
    <property type="entry name" value="Poly(ADP-ribose)pol_cat_dom"/>
</dbReference>
<evidence type="ECO:0000256" key="2">
    <source>
        <dbReference type="ARBA" id="ARBA00022679"/>
    </source>
</evidence>
<feature type="region of interest" description="Disordered" evidence="5">
    <location>
        <begin position="1"/>
        <end position="47"/>
    </location>
</feature>
<keyword evidence="4" id="KW-0520">NAD</keyword>
<dbReference type="InterPro" id="IPR009060">
    <property type="entry name" value="UBA-like_sf"/>
</dbReference>
<evidence type="ECO:0000313" key="7">
    <source>
        <dbReference type="EMBL" id="KAK8849283.1"/>
    </source>
</evidence>
<evidence type="ECO:0000313" key="8">
    <source>
        <dbReference type="Proteomes" id="UP001470230"/>
    </source>
</evidence>
<keyword evidence="1" id="KW-0328">Glycosyltransferase</keyword>
<feature type="domain" description="UBA" evidence="6">
    <location>
        <begin position="188"/>
        <end position="232"/>
    </location>
</feature>
<keyword evidence="3" id="KW-0548">Nucleotidyltransferase</keyword>
<keyword evidence="2" id="KW-0808">Transferase</keyword>
<dbReference type="SUPFAM" id="SSF46934">
    <property type="entry name" value="UBA-like"/>
    <property type="match status" value="1"/>
</dbReference>
<feature type="compositionally biased region" description="Acidic residues" evidence="5">
    <location>
        <begin position="18"/>
        <end position="45"/>
    </location>
</feature>
<evidence type="ECO:0000256" key="1">
    <source>
        <dbReference type="ARBA" id="ARBA00022676"/>
    </source>
</evidence>
<dbReference type="Proteomes" id="UP001470230">
    <property type="component" value="Unassembled WGS sequence"/>
</dbReference>
<dbReference type="SMART" id="SM00165">
    <property type="entry name" value="UBA"/>
    <property type="match status" value="1"/>
</dbReference>
<reference evidence="7 8" key="1">
    <citation type="submission" date="2024-04" db="EMBL/GenBank/DDBJ databases">
        <title>Tritrichomonas musculus Genome.</title>
        <authorList>
            <person name="Alves-Ferreira E."/>
            <person name="Grigg M."/>
            <person name="Lorenzi H."/>
            <person name="Galac M."/>
        </authorList>
    </citation>
    <scope>NUCLEOTIDE SEQUENCE [LARGE SCALE GENOMIC DNA]</scope>
    <source>
        <strain evidence="7 8">EAF2021</strain>
    </source>
</reference>
<evidence type="ECO:0000259" key="6">
    <source>
        <dbReference type="PROSITE" id="PS50030"/>
    </source>
</evidence>
<dbReference type="PROSITE" id="PS50030">
    <property type="entry name" value="UBA"/>
    <property type="match status" value="1"/>
</dbReference>